<feature type="signal peptide" evidence="1">
    <location>
        <begin position="1"/>
        <end position="19"/>
    </location>
</feature>
<organism evidence="2 3">
    <name type="scientific">Cherax quadricarinatus</name>
    <name type="common">Australian red claw crayfish</name>
    <dbReference type="NCBI Taxonomy" id="27406"/>
    <lineage>
        <taxon>Eukaryota</taxon>
        <taxon>Metazoa</taxon>
        <taxon>Ecdysozoa</taxon>
        <taxon>Arthropoda</taxon>
        <taxon>Crustacea</taxon>
        <taxon>Multicrustacea</taxon>
        <taxon>Malacostraca</taxon>
        <taxon>Eumalacostraca</taxon>
        <taxon>Eucarida</taxon>
        <taxon>Decapoda</taxon>
        <taxon>Pleocyemata</taxon>
        <taxon>Astacidea</taxon>
        <taxon>Parastacoidea</taxon>
        <taxon>Parastacidae</taxon>
        <taxon>Cherax</taxon>
    </lineage>
</organism>
<dbReference type="AlphaFoldDB" id="A0AAW0Y384"/>
<comment type="caution">
    <text evidence="2">The sequence shown here is derived from an EMBL/GenBank/DDBJ whole genome shotgun (WGS) entry which is preliminary data.</text>
</comment>
<feature type="non-terminal residue" evidence="2">
    <location>
        <position position="257"/>
    </location>
</feature>
<feature type="chain" id="PRO_5043642963" evidence="1">
    <location>
        <begin position="20"/>
        <end position="257"/>
    </location>
</feature>
<proteinExistence type="predicted"/>
<reference evidence="2 3" key="1">
    <citation type="journal article" date="2024" name="BMC Genomics">
        <title>Genome assembly of redclaw crayfish (Cherax quadricarinatus) provides insights into its immune adaptation and hypoxia tolerance.</title>
        <authorList>
            <person name="Liu Z."/>
            <person name="Zheng J."/>
            <person name="Li H."/>
            <person name="Fang K."/>
            <person name="Wang S."/>
            <person name="He J."/>
            <person name="Zhou D."/>
            <person name="Weng S."/>
            <person name="Chi M."/>
            <person name="Gu Z."/>
            <person name="He J."/>
            <person name="Li F."/>
            <person name="Wang M."/>
        </authorList>
    </citation>
    <scope>NUCLEOTIDE SEQUENCE [LARGE SCALE GENOMIC DNA]</scope>
    <source>
        <strain evidence="2">ZL_2023a</strain>
    </source>
</reference>
<accession>A0AAW0Y384</accession>
<keyword evidence="3" id="KW-1185">Reference proteome</keyword>
<feature type="non-terminal residue" evidence="2">
    <location>
        <position position="1"/>
    </location>
</feature>
<sequence>VASCSWTLLLISLTLTSTSAPVHRHVVEVVGDTGPQWSGGSAGACEECLARRGPPHSYWRVFERPLQQVVAALHRLDRPLAPPALRAHLLGTRTLLQHLASALHLRVMDAADDDTDRRETEAALLAAPGKPHGRLACQERFLGSKIGYPRYVQGFSRVNCSALPLRDVVTAVLWDVEQKHLMSLLSDFNRIYPGLPLLVVTDVRVQSKQNLVIERPTPSIAQAITKVLTRVTTPYVLLAPRLSQLSGHSRLERLVWV</sequence>
<evidence type="ECO:0000313" key="2">
    <source>
        <dbReference type="EMBL" id="KAK8745866.1"/>
    </source>
</evidence>
<keyword evidence="1" id="KW-0732">Signal</keyword>
<gene>
    <name evidence="2" type="ORF">OTU49_000060</name>
</gene>
<protein>
    <submittedName>
        <fullName evidence="2">Uncharacterized protein</fullName>
    </submittedName>
</protein>
<name>A0AAW0Y384_CHEQU</name>
<evidence type="ECO:0000313" key="3">
    <source>
        <dbReference type="Proteomes" id="UP001445076"/>
    </source>
</evidence>
<evidence type="ECO:0000256" key="1">
    <source>
        <dbReference type="SAM" id="SignalP"/>
    </source>
</evidence>
<dbReference type="Proteomes" id="UP001445076">
    <property type="component" value="Unassembled WGS sequence"/>
</dbReference>
<dbReference type="EMBL" id="JARKIK010000018">
    <property type="protein sequence ID" value="KAK8745866.1"/>
    <property type="molecule type" value="Genomic_DNA"/>
</dbReference>